<feature type="compositionally biased region" description="Basic and acidic residues" evidence="1">
    <location>
        <begin position="109"/>
        <end position="127"/>
    </location>
</feature>
<sequence>MWRQTQELTSVPPHLSPHPCTSTPRETFAPAVVDRAGLAEAQRQRASRGKQQPTSIDSGSDDGERGHEGSSESDDNPDSGTGVGAPGGEDNDRMCGTTAGVQGLQHSQRLREARKCGTEGASRDDGGGRSVGKVHRAHRKGDSVADHDQFASAPAEAAATGWTDDFLGLSMGHPLTPRDDGHAPVAAEETPISHIMGGLDLDRGASSRRPICGGRQLWGWRGRLKGVCSA</sequence>
<dbReference type="EMBL" id="BFEA01000450">
    <property type="protein sequence ID" value="GBG83754.1"/>
    <property type="molecule type" value="Genomic_DNA"/>
</dbReference>
<proteinExistence type="predicted"/>
<feature type="region of interest" description="Disordered" evidence="1">
    <location>
        <begin position="1"/>
        <end position="133"/>
    </location>
</feature>
<gene>
    <name evidence="2" type="ORF">CBR_g37555</name>
</gene>
<name>A0A388LN84_CHABU</name>
<keyword evidence="3" id="KW-1185">Reference proteome</keyword>
<protein>
    <submittedName>
        <fullName evidence="2">Uncharacterized protein</fullName>
    </submittedName>
</protein>
<comment type="caution">
    <text evidence="2">The sequence shown here is derived from an EMBL/GenBank/DDBJ whole genome shotgun (WGS) entry which is preliminary data.</text>
</comment>
<evidence type="ECO:0000313" key="2">
    <source>
        <dbReference type="EMBL" id="GBG83754.1"/>
    </source>
</evidence>
<dbReference type="AlphaFoldDB" id="A0A388LN84"/>
<feature type="compositionally biased region" description="Polar residues" evidence="1">
    <location>
        <begin position="49"/>
        <end position="58"/>
    </location>
</feature>
<evidence type="ECO:0000313" key="3">
    <source>
        <dbReference type="Proteomes" id="UP000265515"/>
    </source>
</evidence>
<accession>A0A388LN84</accession>
<dbReference type="Proteomes" id="UP000265515">
    <property type="component" value="Unassembled WGS sequence"/>
</dbReference>
<reference evidence="2 3" key="1">
    <citation type="journal article" date="2018" name="Cell">
        <title>The Chara Genome: Secondary Complexity and Implications for Plant Terrestrialization.</title>
        <authorList>
            <person name="Nishiyama T."/>
            <person name="Sakayama H."/>
            <person name="Vries J.D."/>
            <person name="Buschmann H."/>
            <person name="Saint-Marcoux D."/>
            <person name="Ullrich K.K."/>
            <person name="Haas F.B."/>
            <person name="Vanderstraeten L."/>
            <person name="Becker D."/>
            <person name="Lang D."/>
            <person name="Vosolsobe S."/>
            <person name="Rombauts S."/>
            <person name="Wilhelmsson P.K.I."/>
            <person name="Janitza P."/>
            <person name="Kern R."/>
            <person name="Heyl A."/>
            <person name="Rumpler F."/>
            <person name="Villalobos L.I.A.C."/>
            <person name="Clay J.M."/>
            <person name="Skokan R."/>
            <person name="Toyoda A."/>
            <person name="Suzuki Y."/>
            <person name="Kagoshima H."/>
            <person name="Schijlen E."/>
            <person name="Tajeshwar N."/>
            <person name="Catarino B."/>
            <person name="Hetherington A.J."/>
            <person name="Saltykova A."/>
            <person name="Bonnot C."/>
            <person name="Breuninger H."/>
            <person name="Symeonidi A."/>
            <person name="Radhakrishnan G.V."/>
            <person name="Van Nieuwerburgh F."/>
            <person name="Deforce D."/>
            <person name="Chang C."/>
            <person name="Karol K.G."/>
            <person name="Hedrich R."/>
            <person name="Ulvskov P."/>
            <person name="Glockner G."/>
            <person name="Delwiche C.F."/>
            <person name="Petrasek J."/>
            <person name="Van de Peer Y."/>
            <person name="Friml J."/>
            <person name="Beilby M."/>
            <person name="Dolan L."/>
            <person name="Kohara Y."/>
            <person name="Sugano S."/>
            <person name="Fujiyama A."/>
            <person name="Delaux P.-M."/>
            <person name="Quint M."/>
            <person name="TheiBen G."/>
            <person name="Hagemann M."/>
            <person name="Harholt J."/>
            <person name="Dunand C."/>
            <person name="Zachgo S."/>
            <person name="Langdale J."/>
            <person name="Maumus F."/>
            <person name="Straeten D.V.D."/>
            <person name="Gould S.B."/>
            <person name="Rensing S.A."/>
        </authorList>
    </citation>
    <scope>NUCLEOTIDE SEQUENCE [LARGE SCALE GENOMIC DNA]</scope>
    <source>
        <strain evidence="2 3">S276</strain>
    </source>
</reference>
<evidence type="ECO:0000256" key="1">
    <source>
        <dbReference type="SAM" id="MobiDB-lite"/>
    </source>
</evidence>
<dbReference type="Gramene" id="GBG83754">
    <property type="protein sequence ID" value="GBG83754"/>
    <property type="gene ID" value="CBR_g37555"/>
</dbReference>
<organism evidence="2 3">
    <name type="scientific">Chara braunii</name>
    <name type="common">Braun's stonewort</name>
    <dbReference type="NCBI Taxonomy" id="69332"/>
    <lineage>
        <taxon>Eukaryota</taxon>
        <taxon>Viridiplantae</taxon>
        <taxon>Streptophyta</taxon>
        <taxon>Charophyceae</taxon>
        <taxon>Charales</taxon>
        <taxon>Characeae</taxon>
        <taxon>Chara</taxon>
    </lineage>
</organism>